<name>A0A8D8DDN2_CULPI</name>
<dbReference type="EMBL" id="HBUE01259517">
    <property type="protein sequence ID" value="CAG6558354.1"/>
    <property type="molecule type" value="Transcribed_RNA"/>
</dbReference>
<dbReference type="EMBL" id="HBUE01154468">
    <property type="protein sequence ID" value="CAG6507020.1"/>
    <property type="molecule type" value="Transcribed_RNA"/>
</dbReference>
<dbReference type="EMBL" id="HBUE01259514">
    <property type="protein sequence ID" value="CAG6558349.1"/>
    <property type="molecule type" value="Transcribed_RNA"/>
</dbReference>
<protein>
    <submittedName>
        <fullName evidence="1">(northern house mosquito) hypothetical protein</fullName>
    </submittedName>
</protein>
<proteinExistence type="predicted"/>
<evidence type="ECO:0000313" key="1">
    <source>
        <dbReference type="EMBL" id="CAG6507025.1"/>
    </source>
</evidence>
<sequence length="105" mass="11460">MSLGLANRQRRLPRLSHGVIPVWSSSAKNLAAAVLLLHGELLVVLLPERETLEGPFSGGPLRGRGAAANFGRHWDEAQLAVLKGGSHFFCFCGKFLDLRINIVFI</sequence>
<organism evidence="1">
    <name type="scientific">Culex pipiens</name>
    <name type="common">House mosquito</name>
    <dbReference type="NCBI Taxonomy" id="7175"/>
    <lineage>
        <taxon>Eukaryota</taxon>
        <taxon>Metazoa</taxon>
        <taxon>Ecdysozoa</taxon>
        <taxon>Arthropoda</taxon>
        <taxon>Hexapoda</taxon>
        <taxon>Insecta</taxon>
        <taxon>Pterygota</taxon>
        <taxon>Neoptera</taxon>
        <taxon>Endopterygota</taxon>
        <taxon>Diptera</taxon>
        <taxon>Nematocera</taxon>
        <taxon>Culicoidea</taxon>
        <taxon>Culicidae</taxon>
        <taxon>Culicinae</taxon>
        <taxon>Culicini</taxon>
        <taxon>Culex</taxon>
        <taxon>Culex</taxon>
    </lineage>
</organism>
<dbReference type="EMBL" id="HBUE01154471">
    <property type="protein sequence ID" value="CAG6507025.1"/>
    <property type="molecule type" value="Transcribed_RNA"/>
</dbReference>
<accession>A0A8D8DDN2</accession>
<dbReference type="AlphaFoldDB" id="A0A8D8DDN2"/>
<reference evidence="1" key="1">
    <citation type="submission" date="2021-05" db="EMBL/GenBank/DDBJ databases">
        <authorList>
            <person name="Alioto T."/>
            <person name="Alioto T."/>
            <person name="Gomez Garrido J."/>
        </authorList>
    </citation>
    <scope>NUCLEOTIDE SEQUENCE</scope>
</reference>